<sequence length="132" mass="15107">MNNIYEIKPALCSVITYKEIKASKIAANFITKLFSGVTGNKIKNNYKLILTDEHLYIKAIDCSKLNEFSEKQNIKAFSIRDILSFEIEKNNNKTSINISTKKDKICFICNNESESKSALIMSKLIIELKNYL</sequence>
<organism evidence="1 2">
    <name type="scientific">Clostridium isatidis</name>
    <dbReference type="NCBI Taxonomy" id="182773"/>
    <lineage>
        <taxon>Bacteria</taxon>
        <taxon>Bacillati</taxon>
        <taxon>Bacillota</taxon>
        <taxon>Clostridia</taxon>
        <taxon>Eubacteriales</taxon>
        <taxon>Clostridiaceae</taxon>
        <taxon>Clostridium</taxon>
    </lineage>
</organism>
<dbReference type="RefSeq" id="WP_119864365.1">
    <property type="nucleotide sequence ID" value="NZ_CP016786.1"/>
</dbReference>
<proteinExistence type="predicted"/>
<dbReference type="KEGG" id="cia:BEN51_01630"/>
<protein>
    <submittedName>
        <fullName evidence="1">Uncharacterized protein</fullName>
    </submittedName>
</protein>
<name>A0A343J9M8_9CLOT</name>
<dbReference type="EMBL" id="CP016786">
    <property type="protein sequence ID" value="ASW42236.1"/>
    <property type="molecule type" value="Genomic_DNA"/>
</dbReference>
<evidence type="ECO:0000313" key="2">
    <source>
        <dbReference type="Proteomes" id="UP000264883"/>
    </source>
</evidence>
<reference evidence="1 2" key="1">
    <citation type="submission" date="2016-08" db="EMBL/GenBank/DDBJ databases">
        <title>Complete Genome Sequence Of The Indigo Reducing Clostridium isatidis DSM15098.</title>
        <authorList>
            <person name="Little G.T."/>
            <person name="Minton N.P."/>
        </authorList>
    </citation>
    <scope>NUCLEOTIDE SEQUENCE [LARGE SCALE GENOMIC DNA]</scope>
    <source>
        <strain evidence="1 2">DSM 15098</strain>
    </source>
</reference>
<evidence type="ECO:0000313" key="1">
    <source>
        <dbReference type="EMBL" id="ASW42236.1"/>
    </source>
</evidence>
<gene>
    <name evidence="1" type="ORF">BEN51_01630</name>
</gene>
<dbReference type="AlphaFoldDB" id="A0A343J9M8"/>
<dbReference type="Proteomes" id="UP000264883">
    <property type="component" value="Chromosome"/>
</dbReference>
<accession>A0A343J9M8</accession>
<dbReference type="OrthoDB" id="1912553at2"/>
<keyword evidence="2" id="KW-1185">Reference proteome</keyword>